<protein>
    <recommendedName>
        <fullName evidence="4">Transmembrane protein</fullName>
    </recommendedName>
</protein>
<dbReference type="GeneID" id="19957159"/>
<keyword evidence="1" id="KW-1133">Transmembrane helix</keyword>
<feature type="transmembrane region" description="Helical" evidence="1">
    <location>
        <begin position="499"/>
        <end position="523"/>
    </location>
</feature>
<dbReference type="InParanoid" id="T0PJY4"/>
<evidence type="ECO:0000313" key="2">
    <source>
        <dbReference type="EMBL" id="EQC25694.1"/>
    </source>
</evidence>
<keyword evidence="3" id="KW-1185">Reference proteome</keyword>
<feature type="transmembrane region" description="Helical" evidence="1">
    <location>
        <begin position="679"/>
        <end position="706"/>
    </location>
</feature>
<evidence type="ECO:0000313" key="3">
    <source>
        <dbReference type="Proteomes" id="UP000030762"/>
    </source>
</evidence>
<accession>T0PJY4</accession>
<dbReference type="OrthoDB" id="76365at2759"/>
<gene>
    <name evidence="2" type="ORF">SDRG_16432</name>
</gene>
<feature type="transmembrane region" description="Helical" evidence="1">
    <location>
        <begin position="640"/>
        <end position="659"/>
    </location>
</feature>
<feature type="transmembrane region" description="Helical" evidence="1">
    <location>
        <begin position="609"/>
        <end position="628"/>
    </location>
</feature>
<keyword evidence="1" id="KW-0812">Transmembrane</keyword>
<dbReference type="OMA" id="FAMVHEY"/>
<dbReference type="RefSeq" id="XP_008620864.1">
    <property type="nucleotide sequence ID" value="XM_008622642.1"/>
</dbReference>
<sequence>MVHGSRTIRVAPRVSNLEEREATHVAPHLVHVPIVRRTRLLALCFALSCLWNIVSPFKTWAITAYGFVSFATTRTVLLEWNTQLNGRFLTQLYTNAGIPLPSPVAADRYINVVLDFLVLPRSQFVWAASPIDKGPFLRSTLAAPVAATSPPTPYVAPVVHNCRLAGVTEAVLCLQGVAANADLSATYPSLSTCLIRRQTIVAQGGSLVDVATELAADFDLDGTHVAGVPLLFTPVTFMDGYISLSGERSGLATYRIYGRPPSPNNQVNVLSPVATAVAACLAQPGDATCVDTSAAAFLGNALLEHQSEYLDNAAFTLASAPNVFVYIPRKQAALADVEYVSPGNLSAWNGLFKQLVATVMNAPIVKSDALEELCLVGDGCFGVCMNETASGGTTLTYMRSGVCVAAIDKVAHGLVDVYVDMKCFGLGTGTSSVKVTYLSADGVRRTVIANNTASPVAILACFVGGRAPQSDYPSFVMDMLTQGTQAEIVVTYSNGDEAMIINFIALLSLAGYGYYCVCICFYLRELLCWLWRSAKREPQLLYSVANASISSIVWMHHRTSMKFVGFVSFLAWHIDAAKLHCAWAASIDEMATDATYSCSVDSLGHLDGANALVSLVSFAWVFFALVYMDLLPGVTIHTRGYLVTTLLLGVLPLSLLSFLMAELCKLRLALPGFAMVHEYLFLALLWGAVMALLRTSVLLAPTLTLLEAALRVVGVRRQAIHPESAWADAIGPSYWVHDSGYRRAPVYYVPLSLLMETPYLDVRNVVDHAYVGTGVRRHGDHPEWVAYQCEYMVFLAH</sequence>
<keyword evidence="1" id="KW-0472">Membrane</keyword>
<dbReference type="AlphaFoldDB" id="T0PJY4"/>
<dbReference type="EMBL" id="JH767259">
    <property type="protein sequence ID" value="EQC25694.1"/>
    <property type="molecule type" value="Genomic_DNA"/>
</dbReference>
<dbReference type="VEuPathDB" id="FungiDB:SDRG_16432"/>
<organism evidence="2 3">
    <name type="scientific">Saprolegnia diclina (strain VS20)</name>
    <dbReference type="NCBI Taxonomy" id="1156394"/>
    <lineage>
        <taxon>Eukaryota</taxon>
        <taxon>Sar</taxon>
        <taxon>Stramenopiles</taxon>
        <taxon>Oomycota</taxon>
        <taxon>Saprolegniomycetes</taxon>
        <taxon>Saprolegniales</taxon>
        <taxon>Saprolegniaceae</taxon>
        <taxon>Saprolegnia</taxon>
    </lineage>
</organism>
<name>T0PJY4_SAPDV</name>
<proteinExistence type="predicted"/>
<evidence type="ECO:0000256" key="1">
    <source>
        <dbReference type="SAM" id="Phobius"/>
    </source>
</evidence>
<dbReference type="Proteomes" id="UP000030762">
    <property type="component" value="Unassembled WGS sequence"/>
</dbReference>
<evidence type="ECO:0008006" key="4">
    <source>
        <dbReference type="Google" id="ProtNLM"/>
    </source>
</evidence>
<reference evidence="2 3" key="1">
    <citation type="submission" date="2012-04" db="EMBL/GenBank/DDBJ databases">
        <title>The Genome Sequence of Saprolegnia declina VS20.</title>
        <authorList>
            <consortium name="The Broad Institute Genome Sequencing Platform"/>
            <person name="Russ C."/>
            <person name="Nusbaum C."/>
            <person name="Tyler B."/>
            <person name="van West P."/>
            <person name="Dieguez-Uribeondo J."/>
            <person name="de Bruijn I."/>
            <person name="Tripathy S."/>
            <person name="Jiang R."/>
            <person name="Young S.K."/>
            <person name="Zeng Q."/>
            <person name="Gargeya S."/>
            <person name="Fitzgerald M."/>
            <person name="Haas B."/>
            <person name="Abouelleil A."/>
            <person name="Alvarado L."/>
            <person name="Arachchi H.M."/>
            <person name="Berlin A."/>
            <person name="Chapman S.B."/>
            <person name="Goldberg J."/>
            <person name="Griggs A."/>
            <person name="Gujja S."/>
            <person name="Hansen M."/>
            <person name="Howarth C."/>
            <person name="Imamovic A."/>
            <person name="Larimer J."/>
            <person name="McCowen C."/>
            <person name="Montmayeur A."/>
            <person name="Murphy C."/>
            <person name="Neiman D."/>
            <person name="Pearson M."/>
            <person name="Priest M."/>
            <person name="Roberts A."/>
            <person name="Saif S."/>
            <person name="Shea T."/>
            <person name="Sisk P."/>
            <person name="Sykes S."/>
            <person name="Wortman J."/>
            <person name="Nusbaum C."/>
            <person name="Birren B."/>
        </authorList>
    </citation>
    <scope>NUCLEOTIDE SEQUENCE [LARGE SCALE GENOMIC DNA]</scope>
    <source>
        <strain evidence="2 3">VS20</strain>
    </source>
</reference>